<evidence type="ECO:0000256" key="2">
    <source>
        <dbReference type="ARBA" id="ARBA00022630"/>
    </source>
</evidence>
<evidence type="ECO:0000259" key="5">
    <source>
        <dbReference type="Pfam" id="PF07992"/>
    </source>
</evidence>
<dbReference type="PANTHER" id="PTHR43557:SF2">
    <property type="entry name" value="RIESKE DOMAIN-CONTAINING PROTEIN-RELATED"/>
    <property type="match status" value="1"/>
</dbReference>
<keyword evidence="4" id="KW-0560">Oxidoreductase</keyword>
<keyword evidence="2" id="KW-0285">Flavoprotein</keyword>
<dbReference type="EMBL" id="BAAAQB010000038">
    <property type="protein sequence ID" value="GAA2142124.1"/>
    <property type="molecule type" value="Genomic_DNA"/>
</dbReference>
<reference evidence="6 7" key="1">
    <citation type="journal article" date="2019" name="Int. J. Syst. Evol. Microbiol.">
        <title>The Global Catalogue of Microorganisms (GCM) 10K type strain sequencing project: providing services to taxonomists for standard genome sequencing and annotation.</title>
        <authorList>
            <consortium name="The Broad Institute Genomics Platform"/>
            <consortium name="The Broad Institute Genome Sequencing Center for Infectious Disease"/>
            <person name="Wu L."/>
            <person name="Ma J."/>
        </authorList>
    </citation>
    <scope>NUCLEOTIDE SEQUENCE [LARGE SCALE GENOMIC DNA]</scope>
    <source>
        <strain evidence="6 7">JCM 15921</strain>
    </source>
</reference>
<evidence type="ECO:0000313" key="7">
    <source>
        <dbReference type="Proteomes" id="UP001500102"/>
    </source>
</evidence>
<comment type="cofactor">
    <cofactor evidence="1">
        <name>FAD</name>
        <dbReference type="ChEBI" id="CHEBI:57692"/>
    </cofactor>
</comment>
<evidence type="ECO:0000256" key="4">
    <source>
        <dbReference type="ARBA" id="ARBA00023002"/>
    </source>
</evidence>
<evidence type="ECO:0000256" key="1">
    <source>
        <dbReference type="ARBA" id="ARBA00001974"/>
    </source>
</evidence>
<dbReference type="Gene3D" id="3.50.50.60">
    <property type="entry name" value="FAD/NAD(P)-binding domain"/>
    <property type="match status" value="2"/>
</dbReference>
<evidence type="ECO:0000256" key="3">
    <source>
        <dbReference type="ARBA" id="ARBA00022827"/>
    </source>
</evidence>
<dbReference type="InterPro" id="IPR016156">
    <property type="entry name" value="FAD/NAD-linked_Rdtase_dimer_sf"/>
</dbReference>
<keyword evidence="3" id="KW-0274">FAD</keyword>
<proteinExistence type="predicted"/>
<keyword evidence="7" id="KW-1185">Reference proteome</keyword>
<dbReference type="Proteomes" id="UP001500102">
    <property type="component" value="Unassembled WGS sequence"/>
</dbReference>
<comment type="caution">
    <text evidence="6">The sequence shown here is derived from an EMBL/GenBank/DDBJ whole genome shotgun (WGS) entry which is preliminary data.</text>
</comment>
<dbReference type="PRINTS" id="PR00368">
    <property type="entry name" value="FADPNR"/>
</dbReference>
<gene>
    <name evidence="6" type="ORF">GCM10009825_31340</name>
</gene>
<dbReference type="InterPro" id="IPR023753">
    <property type="entry name" value="FAD/NAD-binding_dom"/>
</dbReference>
<evidence type="ECO:0000313" key="6">
    <source>
        <dbReference type="EMBL" id="GAA2142124.1"/>
    </source>
</evidence>
<dbReference type="SUPFAM" id="SSF55424">
    <property type="entry name" value="FAD/NAD-linked reductases, dimerisation (C-terminal) domain"/>
    <property type="match status" value="1"/>
</dbReference>
<dbReference type="PANTHER" id="PTHR43557">
    <property type="entry name" value="APOPTOSIS-INDUCING FACTOR 1"/>
    <property type="match status" value="1"/>
</dbReference>
<dbReference type="InterPro" id="IPR050446">
    <property type="entry name" value="FAD-oxidoreductase/Apoptosis"/>
</dbReference>
<feature type="domain" description="FAD/NAD(P)-binding" evidence="5">
    <location>
        <begin position="7"/>
        <end position="305"/>
    </location>
</feature>
<dbReference type="Gene3D" id="3.30.390.30">
    <property type="match status" value="1"/>
</dbReference>
<dbReference type="PRINTS" id="PR00411">
    <property type="entry name" value="PNDRDTASEI"/>
</dbReference>
<dbReference type="SUPFAM" id="SSF51905">
    <property type="entry name" value="FAD/NAD(P)-binding domain"/>
    <property type="match status" value="2"/>
</dbReference>
<sequence>MSMALKRIVVVGNGIAGLTAADSLRAAGFDGDMTIVGDEPHAPYSRPALSKAALLDADDMTSHQLPASTHEALEVRGVSATGLDADRKVVHLDDGSGLPYDAVVIATGSRARLLGTGPKTGGNAGRCDGELTLRNLEDALTLRRRLTNRPSVVVIGGGALGMEIASGCLSAGCEVTLVAHDRPLTRQLGPYLSGVFVAAARRHGLKLAPSHAVDLRSTGGRTADGRPLVVLADGSTIEAELVVSAVGDAPNVEWLASSGLLTNGRLEVDARGRVRPGIIAAGDVAAFPTKHGIQRVPLWTSAIEQSKAAALALVRGDEAPEFDFQPYFWTEQFGLSLKASGFLPLAGAPEFLEGDPAGGPALMRWSHDDGSGTAVAINKRIPIPKLRRLSDTAPLVASPTA</sequence>
<dbReference type="Pfam" id="PF07992">
    <property type="entry name" value="Pyr_redox_2"/>
    <property type="match status" value="1"/>
</dbReference>
<name>A0ABN2ZH38_9MICC</name>
<protein>
    <submittedName>
        <fullName evidence="6">FAD-dependent oxidoreductase</fullName>
    </submittedName>
</protein>
<dbReference type="InterPro" id="IPR036188">
    <property type="entry name" value="FAD/NAD-bd_sf"/>
</dbReference>
<organism evidence="6 7">
    <name type="scientific">Arthrobacter humicola</name>
    <dbReference type="NCBI Taxonomy" id="409291"/>
    <lineage>
        <taxon>Bacteria</taxon>
        <taxon>Bacillati</taxon>
        <taxon>Actinomycetota</taxon>
        <taxon>Actinomycetes</taxon>
        <taxon>Micrococcales</taxon>
        <taxon>Micrococcaceae</taxon>
        <taxon>Arthrobacter</taxon>
    </lineage>
</organism>
<accession>A0ABN2ZH38</accession>